<comment type="caution">
    <text evidence="2">The sequence shown here is derived from an EMBL/GenBank/DDBJ whole genome shotgun (WGS) entry which is preliminary data.</text>
</comment>
<dbReference type="RefSeq" id="WP_345315361.1">
    <property type="nucleotide sequence ID" value="NZ_BAABLF010000004.1"/>
</dbReference>
<protein>
    <submittedName>
        <fullName evidence="2">GNAT family N-acetyltransferase</fullName>
    </submittedName>
</protein>
<organism evidence="2 3">
    <name type="scientific">Ferrimonas gelatinilytica</name>
    <dbReference type="NCBI Taxonomy" id="1255257"/>
    <lineage>
        <taxon>Bacteria</taxon>
        <taxon>Pseudomonadati</taxon>
        <taxon>Pseudomonadota</taxon>
        <taxon>Gammaproteobacteria</taxon>
        <taxon>Alteromonadales</taxon>
        <taxon>Ferrimonadaceae</taxon>
        <taxon>Ferrimonas</taxon>
    </lineage>
</organism>
<gene>
    <name evidence="2" type="ORF">GCM10025772_03970</name>
</gene>
<dbReference type="EMBL" id="BAABLF010000004">
    <property type="protein sequence ID" value="GAA5187081.1"/>
    <property type="molecule type" value="Genomic_DNA"/>
</dbReference>
<feature type="domain" description="N-acetyltransferase" evidence="1">
    <location>
        <begin position="4"/>
        <end position="147"/>
    </location>
</feature>
<evidence type="ECO:0000313" key="3">
    <source>
        <dbReference type="Proteomes" id="UP001501600"/>
    </source>
</evidence>
<keyword evidence="3" id="KW-1185">Reference proteome</keyword>
<dbReference type="Gene3D" id="3.40.630.30">
    <property type="match status" value="1"/>
</dbReference>
<dbReference type="InterPro" id="IPR016181">
    <property type="entry name" value="Acyl_CoA_acyltransferase"/>
</dbReference>
<dbReference type="InterPro" id="IPR000182">
    <property type="entry name" value="GNAT_dom"/>
</dbReference>
<dbReference type="InterPro" id="IPR038740">
    <property type="entry name" value="BioF2-like_GNAT_dom"/>
</dbReference>
<name>A0ABP9RTV0_9GAMM</name>
<dbReference type="SUPFAM" id="SSF55729">
    <property type="entry name" value="Acyl-CoA N-acyltransferases (Nat)"/>
    <property type="match status" value="1"/>
</dbReference>
<accession>A0ABP9RTV0</accession>
<dbReference type="Pfam" id="PF13480">
    <property type="entry name" value="Acetyltransf_6"/>
    <property type="match status" value="1"/>
</dbReference>
<reference evidence="3" key="1">
    <citation type="journal article" date="2019" name="Int. J. Syst. Evol. Microbiol.">
        <title>The Global Catalogue of Microorganisms (GCM) 10K type strain sequencing project: providing services to taxonomists for standard genome sequencing and annotation.</title>
        <authorList>
            <consortium name="The Broad Institute Genomics Platform"/>
            <consortium name="The Broad Institute Genome Sequencing Center for Infectious Disease"/>
            <person name="Wu L."/>
            <person name="Ma J."/>
        </authorList>
    </citation>
    <scope>NUCLEOTIDE SEQUENCE [LARGE SCALE GENOMIC DNA]</scope>
    <source>
        <strain evidence="3">JCM 18720</strain>
    </source>
</reference>
<evidence type="ECO:0000313" key="2">
    <source>
        <dbReference type="EMBL" id="GAA5187081.1"/>
    </source>
</evidence>
<dbReference type="Proteomes" id="UP001501600">
    <property type="component" value="Unassembled WGS sequence"/>
</dbReference>
<dbReference type="PROSITE" id="PS51186">
    <property type="entry name" value="GNAT"/>
    <property type="match status" value="1"/>
</dbReference>
<evidence type="ECO:0000259" key="1">
    <source>
        <dbReference type="PROSITE" id="PS51186"/>
    </source>
</evidence>
<sequence>MIPMTLRDAPLEEIAALTAQIPEFDLPYQLPDYQQRLADTPYRARVMEVAGEAAGFMVGYARDDSEFYCWMAGVLPDFRRLGLSQLLLTDHMEAAAEAGYQRLTVKSRNRYPAMLRLLIQNGFHLVALEKRGDDPQDHRLHLEKTPSTTCEG</sequence>
<proteinExistence type="predicted"/>
<dbReference type="CDD" id="cd04301">
    <property type="entry name" value="NAT_SF"/>
    <property type="match status" value="1"/>
</dbReference>